<name>A0AAD2D8C1_EUPCR</name>
<organism evidence="2 3">
    <name type="scientific">Euplotes crassus</name>
    <dbReference type="NCBI Taxonomy" id="5936"/>
    <lineage>
        <taxon>Eukaryota</taxon>
        <taxon>Sar</taxon>
        <taxon>Alveolata</taxon>
        <taxon>Ciliophora</taxon>
        <taxon>Intramacronucleata</taxon>
        <taxon>Spirotrichea</taxon>
        <taxon>Hypotrichia</taxon>
        <taxon>Euplotida</taxon>
        <taxon>Euplotidae</taxon>
        <taxon>Moneuplotes</taxon>
    </lineage>
</organism>
<evidence type="ECO:0000313" key="3">
    <source>
        <dbReference type="Proteomes" id="UP001295684"/>
    </source>
</evidence>
<feature type="compositionally biased region" description="Polar residues" evidence="1">
    <location>
        <begin position="525"/>
        <end position="540"/>
    </location>
</feature>
<feature type="region of interest" description="Disordered" evidence="1">
    <location>
        <begin position="457"/>
        <end position="479"/>
    </location>
</feature>
<reference evidence="2" key="1">
    <citation type="submission" date="2023-07" db="EMBL/GenBank/DDBJ databases">
        <authorList>
            <consortium name="AG Swart"/>
            <person name="Singh M."/>
            <person name="Singh A."/>
            <person name="Seah K."/>
            <person name="Emmerich C."/>
        </authorList>
    </citation>
    <scope>NUCLEOTIDE SEQUENCE</scope>
    <source>
        <strain evidence="2">DP1</strain>
    </source>
</reference>
<dbReference type="EMBL" id="CAMPGE010025488">
    <property type="protein sequence ID" value="CAI2383240.1"/>
    <property type="molecule type" value="Genomic_DNA"/>
</dbReference>
<comment type="caution">
    <text evidence="2">The sequence shown here is derived from an EMBL/GenBank/DDBJ whole genome shotgun (WGS) entry which is preliminary data.</text>
</comment>
<dbReference type="AlphaFoldDB" id="A0AAD2D8C1"/>
<evidence type="ECO:0000256" key="1">
    <source>
        <dbReference type="SAM" id="MobiDB-lite"/>
    </source>
</evidence>
<gene>
    <name evidence="2" type="ORF">ECRASSUSDP1_LOCUS24735</name>
</gene>
<feature type="compositionally biased region" description="Basic residues" evidence="1">
    <location>
        <begin position="461"/>
        <end position="479"/>
    </location>
</feature>
<evidence type="ECO:0000313" key="2">
    <source>
        <dbReference type="EMBL" id="CAI2383240.1"/>
    </source>
</evidence>
<protein>
    <submittedName>
        <fullName evidence="2">Uncharacterized protein</fullName>
    </submittedName>
</protein>
<proteinExistence type="predicted"/>
<feature type="region of interest" description="Disordered" evidence="1">
    <location>
        <begin position="518"/>
        <end position="559"/>
    </location>
</feature>
<sequence>MNTYRNKIKEDFMYSFEALCGYSKFLTEMYGYDKSYVKNKNDVEVDTFYMKDKNIELKLMDTILFNTESKTMFTPQKWIFTDLMGNLHYKDLKNLNLSNIIKVFFINSSLGKNAFEYSNEDLMEFIQKNSLDSIALVMNKNKRYFLNVSDFSTIKNKFPEGIDALQLFRIPTRKHLGSFFCVQYSKRNCNFFTMDKVKLHRLLTIKKSKKMPIEERTKNIVIFNYFKRAFKSQKYFQLTEQEQDHIQSKKKDLNAKVTKVVRAIETTKDNIVQSLTCIFLLEENMSTFWYVTTEDINVWDKKPTRMKSAIPKVHKTKSNFQSKAAANETTYETNVPQFENYELNRKNLQTQGNEISDAYNLLGNCEKDSHNDSKSETRESMQAKINEKNYQCFMVKPKGQQKDSKKSSIEDLLGITRMDKNKSGSELYLSRRSELEVYRSYSNEKPSRAQGYIKRCYSSKSQKRKQSIHRRKKAHSRLSIRRNRVLQNLNKRDAWKEKNKSVSQVYPESFPTGVRREKHIGTSDKGMNTISISQNPYRPTTSKKKSSRKSSKKTSIRSSIADPKINLQLKNGEIFEKEYTINDLNDNDEIDLVHERSTIDIAEEPNILEKIEAHNEYLMDLEKDTSEYVIIDRRKKSNMKIKGSLFNINIRENNHSASFIKHDRDNSGGLTINDSKFRERMNMSGGMRRARRDSKDSVYSSHIPSSLKGALSTYSKRPQTSHYNTNEI</sequence>
<keyword evidence="3" id="KW-1185">Reference proteome</keyword>
<feature type="compositionally biased region" description="Polar residues" evidence="1">
    <location>
        <begin position="712"/>
        <end position="728"/>
    </location>
</feature>
<accession>A0AAD2D8C1</accession>
<dbReference type="Proteomes" id="UP001295684">
    <property type="component" value="Unassembled WGS sequence"/>
</dbReference>
<feature type="region of interest" description="Disordered" evidence="1">
    <location>
        <begin position="683"/>
        <end position="728"/>
    </location>
</feature>
<feature type="compositionally biased region" description="Basic residues" evidence="1">
    <location>
        <begin position="541"/>
        <end position="555"/>
    </location>
</feature>